<keyword evidence="2" id="KW-1185">Reference proteome</keyword>
<dbReference type="RefSeq" id="WP_110170050.1">
    <property type="nucleotide sequence ID" value="NZ_CP015136.1"/>
</dbReference>
<dbReference type="Proteomes" id="UP000076079">
    <property type="component" value="Chromosome"/>
</dbReference>
<accession>A0A143PKA3</accession>
<organism evidence="1 2">
    <name type="scientific">Luteitalea pratensis</name>
    <dbReference type="NCBI Taxonomy" id="1855912"/>
    <lineage>
        <taxon>Bacteria</taxon>
        <taxon>Pseudomonadati</taxon>
        <taxon>Acidobacteriota</taxon>
        <taxon>Vicinamibacteria</taxon>
        <taxon>Vicinamibacterales</taxon>
        <taxon>Vicinamibacteraceae</taxon>
        <taxon>Luteitalea</taxon>
    </lineage>
</organism>
<reference evidence="1 2" key="1">
    <citation type="journal article" date="2016" name="Genome Announc.">
        <title>First Complete Genome Sequence of a Subdivision 6 Acidobacterium Strain.</title>
        <authorList>
            <person name="Huang S."/>
            <person name="Vieira S."/>
            <person name="Bunk B."/>
            <person name="Riedel T."/>
            <person name="Sproer C."/>
            <person name="Overmann J."/>
        </authorList>
    </citation>
    <scope>NUCLEOTIDE SEQUENCE [LARGE SCALE GENOMIC DNA]</scope>
    <source>
        <strain evidence="2">DSM 100886 HEG_-6_39</strain>
    </source>
</reference>
<protein>
    <submittedName>
        <fullName evidence="1">Cupin domain protein</fullName>
    </submittedName>
</protein>
<dbReference type="Gene3D" id="2.60.120.10">
    <property type="entry name" value="Jelly Rolls"/>
    <property type="match status" value="2"/>
</dbReference>
<dbReference type="InterPro" id="IPR014710">
    <property type="entry name" value="RmlC-like_jellyroll"/>
</dbReference>
<evidence type="ECO:0000313" key="2">
    <source>
        <dbReference type="Proteomes" id="UP000076079"/>
    </source>
</evidence>
<proteinExistence type="predicted"/>
<dbReference type="OrthoDB" id="9800684at2"/>
<dbReference type="EMBL" id="CP015136">
    <property type="protein sequence ID" value="AMY08189.1"/>
    <property type="molecule type" value="Genomic_DNA"/>
</dbReference>
<evidence type="ECO:0000313" key="1">
    <source>
        <dbReference type="EMBL" id="AMY08189.1"/>
    </source>
</evidence>
<gene>
    <name evidence="1" type="ORF">LuPra_01381</name>
</gene>
<dbReference type="AlphaFoldDB" id="A0A143PKA3"/>
<name>A0A143PKA3_LUTPR</name>
<dbReference type="InterPro" id="IPR011051">
    <property type="entry name" value="RmlC_Cupin_sf"/>
</dbReference>
<reference evidence="2" key="2">
    <citation type="submission" date="2016-04" db="EMBL/GenBank/DDBJ databases">
        <title>First Complete Genome Sequence of a Subdivision 6 Acidobacterium.</title>
        <authorList>
            <person name="Huang S."/>
            <person name="Vieira S."/>
            <person name="Bunk B."/>
            <person name="Riedel T."/>
            <person name="Sproeer C."/>
            <person name="Overmann J."/>
        </authorList>
    </citation>
    <scope>NUCLEOTIDE SEQUENCE [LARGE SCALE GENOMIC DNA]</scope>
    <source>
        <strain evidence="2">DSM 100886 HEG_-6_39</strain>
    </source>
</reference>
<dbReference type="SUPFAM" id="SSF51182">
    <property type="entry name" value="RmlC-like cupins"/>
    <property type="match status" value="1"/>
</dbReference>
<sequence>MKSLAVAVLAGSLTLAQSVVPVEKEPHHHVAFENTWVRVLDVGFPAGVASLFHRHSLHNVAIRIAGGTTRTDPVGGEGRPQTVPTGRVVFYSASPPYEHRVVNVGTSAVRILDVELFGATPTADTSADDDVARHVVEVENEHVRVSRVQLGPGESLPAHTHRRGWLAVVVAGRTPGEFAWHLPGSRVSVGDATERVDLVEIETK</sequence>
<dbReference type="KEGG" id="abac:LuPra_01381"/>